<feature type="transmembrane region" description="Helical" evidence="7">
    <location>
        <begin position="400"/>
        <end position="421"/>
    </location>
</feature>
<dbReference type="GO" id="GO:0015171">
    <property type="term" value="F:amino acid transmembrane transporter activity"/>
    <property type="evidence" value="ECO:0007669"/>
    <property type="project" value="TreeGrafter"/>
</dbReference>
<dbReference type="Pfam" id="PF00324">
    <property type="entry name" value="AA_permease"/>
    <property type="match status" value="1"/>
</dbReference>
<dbReference type="InterPro" id="IPR050524">
    <property type="entry name" value="APC_YAT"/>
</dbReference>
<evidence type="ECO:0000259" key="8">
    <source>
        <dbReference type="Pfam" id="PF00324"/>
    </source>
</evidence>
<keyword evidence="5 7" id="KW-1133">Transmembrane helix</keyword>
<keyword evidence="2" id="KW-0813">Transport</keyword>
<dbReference type="Proteomes" id="UP000297245">
    <property type="component" value="Unassembled WGS sequence"/>
</dbReference>
<feature type="transmembrane region" description="Helical" evidence="7">
    <location>
        <begin position="230"/>
        <end position="249"/>
    </location>
</feature>
<feature type="domain" description="Amino acid permease/ SLC12A" evidence="8">
    <location>
        <begin position="1"/>
        <end position="458"/>
    </location>
</feature>
<dbReference type="Gene3D" id="1.20.1740.10">
    <property type="entry name" value="Amino acid/polyamine transporter I"/>
    <property type="match status" value="1"/>
</dbReference>
<dbReference type="PIRSF" id="PIRSF006060">
    <property type="entry name" value="AA_transporter"/>
    <property type="match status" value="1"/>
</dbReference>
<feature type="transmembrane region" description="Helical" evidence="7">
    <location>
        <begin position="327"/>
        <end position="345"/>
    </location>
</feature>
<evidence type="ECO:0000256" key="5">
    <source>
        <dbReference type="ARBA" id="ARBA00022989"/>
    </source>
</evidence>
<protein>
    <recommendedName>
        <fullName evidence="8">Amino acid permease/ SLC12A domain-containing protein</fullName>
    </recommendedName>
</protein>
<organism evidence="9 10">
    <name type="scientific">Dendrothele bispora (strain CBS 962.96)</name>
    <dbReference type="NCBI Taxonomy" id="1314807"/>
    <lineage>
        <taxon>Eukaryota</taxon>
        <taxon>Fungi</taxon>
        <taxon>Dikarya</taxon>
        <taxon>Basidiomycota</taxon>
        <taxon>Agaricomycotina</taxon>
        <taxon>Agaricomycetes</taxon>
        <taxon>Agaricomycetidae</taxon>
        <taxon>Agaricales</taxon>
        <taxon>Agaricales incertae sedis</taxon>
        <taxon>Dendrothele</taxon>
    </lineage>
</organism>
<evidence type="ECO:0000313" key="10">
    <source>
        <dbReference type="Proteomes" id="UP000297245"/>
    </source>
</evidence>
<feature type="transmembrane region" description="Helical" evidence="7">
    <location>
        <begin position="134"/>
        <end position="154"/>
    </location>
</feature>
<evidence type="ECO:0000256" key="7">
    <source>
        <dbReference type="SAM" id="Phobius"/>
    </source>
</evidence>
<evidence type="ECO:0000313" key="9">
    <source>
        <dbReference type="EMBL" id="THU82060.1"/>
    </source>
</evidence>
<keyword evidence="10" id="KW-1185">Reference proteome</keyword>
<keyword evidence="3 7" id="KW-0812">Transmembrane</keyword>
<evidence type="ECO:0000256" key="1">
    <source>
        <dbReference type="ARBA" id="ARBA00004141"/>
    </source>
</evidence>
<dbReference type="EMBL" id="ML179760">
    <property type="protein sequence ID" value="THU82060.1"/>
    <property type="molecule type" value="Genomic_DNA"/>
</dbReference>
<dbReference type="PROSITE" id="PS00218">
    <property type="entry name" value="AMINO_ACID_PERMEASE_1"/>
    <property type="match status" value="1"/>
</dbReference>
<evidence type="ECO:0000256" key="3">
    <source>
        <dbReference type="ARBA" id="ARBA00022692"/>
    </source>
</evidence>
<dbReference type="PANTHER" id="PTHR43341:SF20">
    <property type="entry name" value="AAT FAMILY AMINO ACID TRANSPORTER"/>
    <property type="match status" value="1"/>
</dbReference>
<feature type="transmembrane region" description="Helical" evidence="7">
    <location>
        <begin position="357"/>
        <end position="380"/>
    </location>
</feature>
<dbReference type="PANTHER" id="PTHR43341">
    <property type="entry name" value="AMINO ACID PERMEASE"/>
    <property type="match status" value="1"/>
</dbReference>
<evidence type="ECO:0000256" key="4">
    <source>
        <dbReference type="ARBA" id="ARBA00022970"/>
    </source>
</evidence>
<sequence length="531" mass="58210">MISLGGVIGTGLFLNTATGLMNGGPLGLLLAYIFCSTIAFSVMLCLGEMLTLLPVQGGHVTLAERFVGRSWSFGVGWLYWLNWALVFPAELVACGVIIGYWDKETNSATYIMVAFLVCIFLNSFTAGFYGEAEFWFASIKVLTIIGVIILSIIVDAGGGPQGDAVGFRYWRNPGPFNQFLGIEGSLGRFLGFWTCLVQASGAFIGFEIVAIAAGEAKNPRRNIPRSVRRVYVRICLFYILGTFAVGLLVSQDDQALNLGDSTAASSPFVIAFQRAGIKVLPHIINAALLSAAWSAGNADVYTSSRALYGLALAGNAPKVFLKTTKHGLPWVALIPSAAFGLLGLMSLGKTAGTVFNYFVNLTSTAGLMCWFAIGVIYVRFQAGMKAQGLNREDLPYKHFLAPYAGWYTIFFTLLICFFSGFKNFIPEDNWDTATFVTNYIPLPLLPIFVLGHRLFTGTPFVSAAEVDLTSDVAEFDKMEKETIEEEEREEAARYEKEEHARIMRETDGSGLGKYVVARVLKGLKKWWSWIM</sequence>
<keyword evidence="4" id="KW-0029">Amino-acid transport</keyword>
<feature type="transmembrane region" description="Helical" evidence="7">
    <location>
        <begin position="107"/>
        <end position="129"/>
    </location>
</feature>
<accession>A0A4S8L161</accession>
<feature type="transmembrane region" description="Helical" evidence="7">
    <location>
        <begin position="190"/>
        <end position="209"/>
    </location>
</feature>
<dbReference type="GO" id="GO:0016020">
    <property type="term" value="C:membrane"/>
    <property type="evidence" value="ECO:0007669"/>
    <property type="project" value="UniProtKB-SubCell"/>
</dbReference>
<dbReference type="InterPro" id="IPR004840">
    <property type="entry name" value="Amino_acid_permease_CS"/>
</dbReference>
<dbReference type="InterPro" id="IPR004841">
    <property type="entry name" value="AA-permease/SLC12A_dom"/>
</dbReference>
<comment type="subcellular location">
    <subcellularLocation>
        <location evidence="1">Membrane</location>
        <topology evidence="1">Multi-pass membrane protein</topology>
    </subcellularLocation>
</comment>
<evidence type="ECO:0000256" key="6">
    <source>
        <dbReference type="ARBA" id="ARBA00023136"/>
    </source>
</evidence>
<name>A0A4S8L161_DENBC</name>
<proteinExistence type="predicted"/>
<feature type="transmembrane region" description="Helical" evidence="7">
    <location>
        <begin position="29"/>
        <end position="55"/>
    </location>
</feature>
<reference evidence="9 10" key="1">
    <citation type="journal article" date="2019" name="Nat. Ecol. Evol.">
        <title>Megaphylogeny resolves global patterns of mushroom evolution.</title>
        <authorList>
            <person name="Varga T."/>
            <person name="Krizsan K."/>
            <person name="Foldi C."/>
            <person name="Dima B."/>
            <person name="Sanchez-Garcia M."/>
            <person name="Sanchez-Ramirez S."/>
            <person name="Szollosi G.J."/>
            <person name="Szarkandi J.G."/>
            <person name="Papp V."/>
            <person name="Albert L."/>
            <person name="Andreopoulos W."/>
            <person name="Angelini C."/>
            <person name="Antonin V."/>
            <person name="Barry K.W."/>
            <person name="Bougher N.L."/>
            <person name="Buchanan P."/>
            <person name="Buyck B."/>
            <person name="Bense V."/>
            <person name="Catcheside P."/>
            <person name="Chovatia M."/>
            <person name="Cooper J."/>
            <person name="Damon W."/>
            <person name="Desjardin D."/>
            <person name="Finy P."/>
            <person name="Geml J."/>
            <person name="Haridas S."/>
            <person name="Hughes K."/>
            <person name="Justo A."/>
            <person name="Karasinski D."/>
            <person name="Kautmanova I."/>
            <person name="Kiss B."/>
            <person name="Kocsube S."/>
            <person name="Kotiranta H."/>
            <person name="LaButti K.M."/>
            <person name="Lechner B.E."/>
            <person name="Liimatainen K."/>
            <person name="Lipzen A."/>
            <person name="Lukacs Z."/>
            <person name="Mihaltcheva S."/>
            <person name="Morgado L.N."/>
            <person name="Niskanen T."/>
            <person name="Noordeloos M.E."/>
            <person name="Ohm R.A."/>
            <person name="Ortiz-Santana B."/>
            <person name="Ovrebo C."/>
            <person name="Racz N."/>
            <person name="Riley R."/>
            <person name="Savchenko A."/>
            <person name="Shiryaev A."/>
            <person name="Soop K."/>
            <person name="Spirin V."/>
            <person name="Szebenyi C."/>
            <person name="Tomsovsky M."/>
            <person name="Tulloss R.E."/>
            <person name="Uehling J."/>
            <person name="Grigoriev I.V."/>
            <person name="Vagvolgyi C."/>
            <person name="Papp T."/>
            <person name="Martin F.M."/>
            <person name="Miettinen O."/>
            <person name="Hibbett D.S."/>
            <person name="Nagy L.G."/>
        </authorList>
    </citation>
    <scope>NUCLEOTIDE SEQUENCE [LARGE SCALE GENOMIC DNA]</scope>
    <source>
        <strain evidence="9 10">CBS 962.96</strain>
    </source>
</reference>
<keyword evidence="6 7" id="KW-0472">Membrane</keyword>
<dbReference type="FunFam" id="1.20.1740.10:FF:000006">
    <property type="entry name" value="General amino acid permease"/>
    <property type="match status" value="1"/>
</dbReference>
<feature type="transmembrane region" description="Helical" evidence="7">
    <location>
        <begin position="76"/>
        <end position="101"/>
    </location>
</feature>
<dbReference type="AlphaFoldDB" id="A0A4S8L161"/>
<evidence type="ECO:0000256" key="2">
    <source>
        <dbReference type="ARBA" id="ARBA00022448"/>
    </source>
</evidence>
<dbReference type="OrthoDB" id="10062876at2759"/>
<gene>
    <name evidence="9" type="ORF">K435DRAFT_823295</name>
</gene>